<keyword evidence="3 4" id="KW-0865">Zymogen</keyword>
<comment type="catalytic activity">
    <reaction evidence="4">
        <text>Endopeptidase action with P4 Glu or Asp, P1 preferably Glu &gt; Asp, P1' hydrophobic and P2' Ala.</text>
        <dbReference type="EC" id="3.4.24.78"/>
    </reaction>
</comment>
<evidence type="ECO:0000313" key="6">
    <source>
        <dbReference type="Proteomes" id="UP000886890"/>
    </source>
</evidence>
<proteinExistence type="inferred from homology"/>
<dbReference type="HAMAP" id="MF_00626">
    <property type="entry name" value="Germination_prot"/>
    <property type="match status" value="1"/>
</dbReference>
<comment type="similarity">
    <text evidence="4">Belongs to the peptidase A25 family.</text>
</comment>
<gene>
    <name evidence="4 5" type="primary">gpr</name>
    <name evidence="5" type="ORF">H9734_11215</name>
</gene>
<evidence type="ECO:0000256" key="3">
    <source>
        <dbReference type="ARBA" id="ARBA00023145"/>
    </source>
</evidence>
<accession>A0A9D1XFI0</accession>
<dbReference type="GO" id="GO:0006508">
    <property type="term" value="P:proteolysis"/>
    <property type="evidence" value="ECO:0007669"/>
    <property type="project" value="UniProtKB-UniRule"/>
</dbReference>
<dbReference type="SUPFAM" id="SSF53163">
    <property type="entry name" value="HybD-like"/>
    <property type="match status" value="1"/>
</dbReference>
<reference evidence="5" key="1">
    <citation type="journal article" date="2021" name="PeerJ">
        <title>Extensive microbial diversity within the chicken gut microbiome revealed by metagenomics and culture.</title>
        <authorList>
            <person name="Gilroy R."/>
            <person name="Ravi A."/>
            <person name="Getino M."/>
            <person name="Pursley I."/>
            <person name="Horton D.L."/>
            <person name="Alikhan N.F."/>
            <person name="Baker D."/>
            <person name="Gharbi K."/>
            <person name="Hall N."/>
            <person name="Watson M."/>
            <person name="Adriaenssens E.M."/>
            <person name="Foster-Nyarko E."/>
            <person name="Jarju S."/>
            <person name="Secka A."/>
            <person name="Antonio M."/>
            <person name="Oren A."/>
            <person name="Chaudhuri R.R."/>
            <person name="La Ragione R."/>
            <person name="Hildebrand F."/>
            <person name="Pallen M.J."/>
        </authorList>
    </citation>
    <scope>NUCLEOTIDE SEQUENCE</scope>
    <source>
        <strain evidence="5">CHK183-1962</strain>
    </source>
</reference>
<sequence>MIGRFRVRTDLAMENGEKFEKDRVEIPGVEIKKRYNRRRELWTTLVKIETEQGARLMEKPVGTYVTMEAPNLAVPDDEYHREISEEIARCLKKMLPEDRDCSVLVVGLGNREITADALGPMVVDNLNITRHIVNEYGAAAMGEEHVIRVSALVPGVMAQTGMETQEIVQGVIDATKPDVLVVIDALAARSIRRLNCTIQLTDTGISPGSGVGNYRTGLNRETVKVPVIGIGVPTVVDAATIIHDAVSELLESLEDSEMDEFLSELISPSLMSMYVTPKDIDETVKRLSFTISEGLNLAFSQSEIPRQAAGHQA</sequence>
<organism evidence="5 6">
    <name type="scientific">Candidatus Fusicatenibacter merdavium</name>
    <dbReference type="NCBI Taxonomy" id="2838600"/>
    <lineage>
        <taxon>Bacteria</taxon>
        <taxon>Bacillati</taxon>
        <taxon>Bacillota</taxon>
        <taxon>Clostridia</taxon>
        <taxon>Lachnospirales</taxon>
        <taxon>Lachnospiraceae</taxon>
        <taxon>Fusicatenibacter</taxon>
    </lineage>
</organism>
<dbReference type="PIRSF" id="PIRSF019549">
    <property type="entry name" value="Peptidase_A25"/>
    <property type="match status" value="1"/>
</dbReference>
<feature type="propeptide" id="PRO_5039768871" evidence="4">
    <location>
        <begin position="1"/>
        <end position="10"/>
    </location>
</feature>
<evidence type="ECO:0000313" key="5">
    <source>
        <dbReference type="EMBL" id="HIX78142.1"/>
    </source>
</evidence>
<evidence type="ECO:0000256" key="4">
    <source>
        <dbReference type="HAMAP-Rule" id="MF_00626"/>
    </source>
</evidence>
<keyword evidence="1 4" id="KW-0645">Protease</keyword>
<evidence type="ECO:0000256" key="1">
    <source>
        <dbReference type="ARBA" id="ARBA00022670"/>
    </source>
</evidence>
<dbReference type="EC" id="3.4.24.78" evidence="4"/>
<dbReference type="Proteomes" id="UP000886890">
    <property type="component" value="Unassembled WGS sequence"/>
</dbReference>
<comment type="PTM">
    <text evidence="4">Autoproteolytically processed. The inactive tetrameric zymogen termed p46 autoprocesses to a smaller form termed p41, which is active only during spore germination.</text>
</comment>
<dbReference type="AlphaFoldDB" id="A0A9D1XFI0"/>
<dbReference type="InterPro" id="IPR023430">
    <property type="entry name" value="Pept_HybD-like_dom_sf"/>
</dbReference>
<keyword evidence="2 4" id="KW-0378">Hydrolase</keyword>
<comment type="caution">
    <text evidence="5">The sequence shown here is derived from an EMBL/GenBank/DDBJ whole genome shotgun (WGS) entry which is preliminary data.</text>
</comment>
<comment type="function">
    <text evidence="4">Initiates the rapid degradation of small, acid-soluble proteins during spore germination.</text>
</comment>
<dbReference type="EMBL" id="DXEK01000185">
    <property type="protein sequence ID" value="HIX78142.1"/>
    <property type="molecule type" value="Genomic_DNA"/>
</dbReference>
<dbReference type="InterPro" id="IPR005080">
    <property type="entry name" value="Peptidase_A25"/>
</dbReference>
<feature type="chain" id="PRO_5039768872" description="Germination protease" evidence="4">
    <location>
        <begin position="11"/>
        <end position="313"/>
    </location>
</feature>
<dbReference type="Gene3D" id="3.40.50.1450">
    <property type="entry name" value="HybD-like"/>
    <property type="match status" value="1"/>
</dbReference>
<evidence type="ECO:0000256" key="2">
    <source>
        <dbReference type="ARBA" id="ARBA00022801"/>
    </source>
</evidence>
<name>A0A9D1XFI0_9FIRM</name>
<protein>
    <recommendedName>
        <fullName evidence="4">Germination protease</fullName>
        <ecNumber evidence="4">3.4.24.78</ecNumber>
    </recommendedName>
    <alternativeName>
        <fullName evidence="4">GPR endopeptidase</fullName>
    </alternativeName>
    <alternativeName>
        <fullName evidence="4">Germination proteinase</fullName>
    </alternativeName>
    <alternativeName>
        <fullName evidence="4">Spore protease</fullName>
    </alternativeName>
</protein>
<dbReference type="Pfam" id="PF03418">
    <property type="entry name" value="Peptidase_A25"/>
    <property type="match status" value="1"/>
</dbReference>
<dbReference type="GO" id="GO:0004222">
    <property type="term" value="F:metalloendopeptidase activity"/>
    <property type="evidence" value="ECO:0007669"/>
    <property type="project" value="UniProtKB-UniRule"/>
</dbReference>
<dbReference type="GO" id="GO:0009847">
    <property type="term" value="P:spore germination"/>
    <property type="evidence" value="ECO:0007669"/>
    <property type="project" value="UniProtKB-UniRule"/>
</dbReference>
<comment type="subunit">
    <text evidence="4">Homotetramer.</text>
</comment>
<dbReference type="NCBIfam" id="TIGR01441">
    <property type="entry name" value="GPR"/>
    <property type="match status" value="1"/>
</dbReference>
<reference evidence="5" key="2">
    <citation type="submission" date="2021-04" db="EMBL/GenBank/DDBJ databases">
        <authorList>
            <person name="Gilroy R."/>
        </authorList>
    </citation>
    <scope>NUCLEOTIDE SEQUENCE</scope>
    <source>
        <strain evidence="5">CHK183-1962</strain>
    </source>
</reference>